<proteinExistence type="predicted"/>
<gene>
    <name evidence="1" type="ORF">AVDCRST_MAG88-1232</name>
</gene>
<evidence type="ECO:0000313" key="1">
    <source>
        <dbReference type="EMBL" id="CAA9557596.1"/>
    </source>
</evidence>
<name>A0A6J4URA2_9BACT</name>
<sequence length="79" mass="8702">MGLTARVLRLERVARPADDTRIGVVNERDLPDAKLDAVTVWPGGTLVSVAPFRERYPGAVLVVRRSFSRAASNVEAARW</sequence>
<reference evidence="1" key="1">
    <citation type="submission" date="2020-02" db="EMBL/GenBank/DDBJ databases">
        <authorList>
            <person name="Meier V. D."/>
        </authorList>
    </citation>
    <scope>NUCLEOTIDE SEQUENCE</scope>
    <source>
        <strain evidence="1">AVDCRST_MAG88</strain>
    </source>
</reference>
<dbReference type="AlphaFoldDB" id="A0A6J4URA2"/>
<protein>
    <submittedName>
        <fullName evidence="1">Uncharacterized protein</fullName>
    </submittedName>
</protein>
<dbReference type="EMBL" id="CADCWM010000421">
    <property type="protein sequence ID" value="CAA9557596.1"/>
    <property type="molecule type" value="Genomic_DNA"/>
</dbReference>
<organism evidence="1">
    <name type="scientific">uncultured Thermomicrobiales bacterium</name>
    <dbReference type="NCBI Taxonomy" id="1645740"/>
    <lineage>
        <taxon>Bacteria</taxon>
        <taxon>Pseudomonadati</taxon>
        <taxon>Thermomicrobiota</taxon>
        <taxon>Thermomicrobia</taxon>
        <taxon>Thermomicrobiales</taxon>
        <taxon>environmental samples</taxon>
    </lineage>
</organism>
<accession>A0A6J4URA2</accession>